<reference evidence="3" key="1">
    <citation type="submission" date="2022-11" db="UniProtKB">
        <authorList>
            <consortium name="WormBaseParasite"/>
        </authorList>
    </citation>
    <scope>IDENTIFICATION</scope>
</reference>
<dbReference type="InterPro" id="IPR055408">
    <property type="entry name" value="HEAT_MROH2B-like"/>
</dbReference>
<dbReference type="PANTHER" id="PTHR23120:SF0">
    <property type="entry name" value="MAESTRO HEAT-LIKE REPEAT FAMILY MEMBER 1"/>
    <property type="match status" value="1"/>
</dbReference>
<dbReference type="Proteomes" id="UP000887577">
    <property type="component" value="Unplaced"/>
</dbReference>
<sequence>MTPTIIARAKEAIKLLDVLGTAIQPSLEAVLEKELPDLLQALEGTTMSSSLEGSPVRTFSRMSSPEISNPIDIKKAKVERFQGLVLNLLKEITAVSCTKEWLEGFASAQGKQLSIYSKFPCDKAFLSQCLGFTLSRITTDSFVRDHIVLIFRTMNHSNMIERRGCAQGVGECARHHTSLMLTELENIAKWEHSKKASGGLFGFIKEAYHRGSPDAQAIFLRATIVLSYGYLVVVSPTDFLPQRLDQTVLPFLRQYMNDVVVREAHLEAIHMIAQSVSRLTNDYRFDARYEMLSYIKVGVTEYVNQEDPEMLSNWIRLFACRATNSLVCLEPPLSDNELRDLATTLSKHILTICREKSGLKTIDNDESSTTMDSTVSEYRNAIAQMIKKKPIVDTVCTMLKRFGKVRFS</sequence>
<protein>
    <recommendedName>
        <fullName evidence="1">MROH2B-like HEAT-repeats domain-containing protein</fullName>
    </recommendedName>
</protein>
<dbReference type="Pfam" id="PF23210">
    <property type="entry name" value="HEAT_Maestro_2"/>
    <property type="match status" value="1"/>
</dbReference>
<proteinExistence type="predicted"/>
<accession>A0A914Z6L9</accession>
<dbReference type="PANTHER" id="PTHR23120">
    <property type="entry name" value="MAESTRO-RELATED HEAT DOMAIN-CONTAINING"/>
    <property type="match status" value="1"/>
</dbReference>
<dbReference type="GO" id="GO:0005737">
    <property type="term" value="C:cytoplasm"/>
    <property type="evidence" value="ECO:0007669"/>
    <property type="project" value="TreeGrafter"/>
</dbReference>
<evidence type="ECO:0000313" key="2">
    <source>
        <dbReference type="Proteomes" id="UP000887577"/>
    </source>
</evidence>
<dbReference type="SUPFAM" id="SSF48371">
    <property type="entry name" value="ARM repeat"/>
    <property type="match status" value="1"/>
</dbReference>
<dbReference type="InterPro" id="IPR016024">
    <property type="entry name" value="ARM-type_fold"/>
</dbReference>
<feature type="domain" description="MROH2B-like HEAT-repeats" evidence="1">
    <location>
        <begin position="80"/>
        <end position="375"/>
    </location>
</feature>
<dbReference type="WBParaSite" id="PSU_v2.g7976.t1">
    <property type="protein sequence ID" value="PSU_v2.g7976.t1"/>
    <property type="gene ID" value="PSU_v2.g7976"/>
</dbReference>
<name>A0A914Z6L9_9BILA</name>
<keyword evidence="2" id="KW-1185">Reference proteome</keyword>
<dbReference type="InterPro" id="IPR045206">
    <property type="entry name" value="Maestro_heat-like_prot"/>
</dbReference>
<dbReference type="AlphaFoldDB" id="A0A914Z6L9"/>
<evidence type="ECO:0000259" key="1">
    <source>
        <dbReference type="Pfam" id="PF23210"/>
    </source>
</evidence>
<organism evidence="2 3">
    <name type="scientific">Panagrolaimus superbus</name>
    <dbReference type="NCBI Taxonomy" id="310955"/>
    <lineage>
        <taxon>Eukaryota</taxon>
        <taxon>Metazoa</taxon>
        <taxon>Ecdysozoa</taxon>
        <taxon>Nematoda</taxon>
        <taxon>Chromadorea</taxon>
        <taxon>Rhabditida</taxon>
        <taxon>Tylenchina</taxon>
        <taxon>Panagrolaimomorpha</taxon>
        <taxon>Panagrolaimoidea</taxon>
        <taxon>Panagrolaimidae</taxon>
        <taxon>Panagrolaimus</taxon>
    </lineage>
</organism>
<evidence type="ECO:0000313" key="3">
    <source>
        <dbReference type="WBParaSite" id="PSU_v2.g7976.t1"/>
    </source>
</evidence>